<dbReference type="Pfam" id="PF02518">
    <property type="entry name" value="HATPase_c"/>
    <property type="match status" value="1"/>
</dbReference>
<organism evidence="5 6">
    <name type="scientific">Sulfurimicrobium lacus</name>
    <dbReference type="NCBI Taxonomy" id="2715678"/>
    <lineage>
        <taxon>Bacteria</taxon>
        <taxon>Pseudomonadati</taxon>
        <taxon>Pseudomonadota</taxon>
        <taxon>Betaproteobacteria</taxon>
        <taxon>Nitrosomonadales</taxon>
        <taxon>Sulfuricellaceae</taxon>
        <taxon>Sulfurimicrobium</taxon>
    </lineage>
</organism>
<reference evidence="6" key="1">
    <citation type="submission" date="2020-03" db="EMBL/GenBank/DDBJ databases">
        <title>Complete genome sequence of sulfur-oxidizing bacterium skT11.</title>
        <authorList>
            <person name="Kanda M."/>
            <person name="Kojima H."/>
            <person name="Fukui M."/>
        </authorList>
    </citation>
    <scope>NUCLEOTIDE SEQUENCE [LARGE SCALE GENOMIC DNA]</scope>
    <source>
        <strain evidence="6">skT11</strain>
    </source>
</reference>
<dbReference type="EC" id="2.7.13.3" evidence="2"/>
<dbReference type="PROSITE" id="PS50109">
    <property type="entry name" value="HIS_KIN"/>
    <property type="match status" value="1"/>
</dbReference>
<comment type="catalytic activity">
    <reaction evidence="1">
        <text>ATP + protein L-histidine = ADP + protein N-phospho-L-histidine.</text>
        <dbReference type="EC" id="2.7.13.3"/>
    </reaction>
</comment>
<feature type="domain" description="Histidine kinase" evidence="4">
    <location>
        <begin position="21"/>
        <end position="235"/>
    </location>
</feature>
<evidence type="ECO:0000256" key="3">
    <source>
        <dbReference type="ARBA" id="ARBA00022553"/>
    </source>
</evidence>
<keyword evidence="6" id="KW-1185">Reference proteome</keyword>
<dbReference type="PRINTS" id="PR00344">
    <property type="entry name" value="BCTRLSENSOR"/>
</dbReference>
<dbReference type="Gene3D" id="3.30.565.10">
    <property type="entry name" value="Histidine kinase-like ATPase, C-terminal domain"/>
    <property type="match status" value="1"/>
</dbReference>
<dbReference type="GO" id="GO:0000155">
    <property type="term" value="F:phosphorelay sensor kinase activity"/>
    <property type="evidence" value="ECO:0007669"/>
    <property type="project" value="TreeGrafter"/>
</dbReference>
<proteinExistence type="predicted"/>
<dbReference type="AlphaFoldDB" id="A0A6F8V939"/>
<dbReference type="InterPro" id="IPR005467">
    <property type="entry name" value="His_kinase_dom"/>
</dbReference>
<dbReference type="PANTHER" id="PTHR43547:SF2">
    <property type="entry name" value="HYBRID SIGNAL TRANSDUCTION HISTIDINE KINASE C"/>
    <property type="match status" value="1"/>
</dbReference>
<dbReference type="InterPro" id="IPR003594">
    <property type="entry name" value="HATPase_dom"/>
</dbReference>
<dbReference type="InterPro" id="IPR004358">
    <property type="entry name" value="Sig_transdc_His_kin-like_C"/>
</dbReference>
<dbReference type="Proteomes" id="UP000502260">
    <property type="component" value="Chromosome"/>
</dbReference>
<gene>
    <name evidence="5" type="ORF">SKTS_05230</name>
</gene>
<evidence type="ECO:0000256" key="2">
    <source>
        <dbReference type="ARBA" id="ARBA00012438"/>
    </source>
</evidence>
<accession>A0A6F8V939</accession>
<evidence type="ECO:0000256" key="1">
    <source>
        <dbReference type="ARBA" id="ARBA00000085"/>
    </source>
</evidence>
<keyword evidence="3" id="KW-0597">Phosphoprotein</keyword>
<dbReference type="KEGG" id="slac:SKTS_05230"/>
<dbReference type="RefSeq" id="WP_173059945.1">
    <property type="nucleotide sequence ID" value="NZ_AP022853.1"/>
</dbReference>
<protein>
    <recommendedName>
        <fullName evidence="2">histidine kinase</fullName>
        <ecNumber evidence="2">2.7.13.3</ecNumber>
    </recommendedName>
</protein>
<dbReference type="InterPro" id="IPR036890">
    <property type="entry name" value="HATPase_C_sf"/>
</dbReference>
<sequence>MNEPNDQGAGGDIDFATVFAANIHEIKNLLFLHFNAIENASNEPWALDNPEAQKSLSRIKYGSSRINQRLAHVLALYRIAQGRYELDIDYHDACEVLREIAVETHSLMEDRGIDISIGSCEGLYGFFDREMVRGILVNAVHNSLHYAKGKVLLSAASEDGYLRFRVEDDSQGYPSEVLEHGGRRAKLDLCGGGTGLGLYFSATVAALHRNQGKSGFIRLGNEGALHGAVFSLYLP</sequence>
<dbReference type="SUPFAM" id="SSF55874">
    <property type="entry name" value="ATPase domain of HSP90 chaperone/DNA topoisomerase II/histidine kinase"/>
    <property type="match status" value="1"/>
</dbReference>
<evidence type="ECO:0000259" key="4">
    <source>
        <dbReference type="PROSITE" id="PS50109"/>
    </source>
</evidence>
<evidence type="ECO:0000313" key="6">
    <source>
        <dbReference type="Proteomes" id="UP000502260"/>
    </source>
</evidence>
<dbReference type="EMBL" id="AP022853">
    <property type="protein sequence ID" value="BCB25637.1"/>
    <property type="molecule type" value="Genomic_DNA"/>
</dbReference>
<evidence type="ECO:0000313" key="5">
    <source>
        <dbReference type="EMBL" id="BCB25637.1"/>
    </source>
</evidence>
<name>A0A6F8V939_9PROT</name>
<keyword evidence="5" id="KW-0808">Transferase</keyword>
<dbReference type="PANTHER" id="PTHR43547">
    <property type="entry name" value="TWO-COMPONENT HISTIDINE KINASE"/>
    <property type="match status" value="1"/>
</dbReference>
<keyword evidence="5" id="KW-0418">Kinase</keyword>